<dbReference type="AlphaFoldDB" id="A0A1I7Z116"/>
<feature type="domain" description="TIL" evidence="4">
    <location>
        <begin position="137"/>
        <end position="189"/>
    </location>
</feature>
<evidence type="ECO:0000259" key="4">
    <source>
        <dbReference type="Pfam" id="PF01826"/>
    </source>
</evidence>
<evidence type="ECO:0000256" key="1">
    <source>
        <dbReference type="ARBA" id="ARBA00022690"/>
    </source>
</evidence>
<dbReference type="InterPro" id="IPR036084">
    <property type="entry name" value="Ser_inhib-like_sf"/>
</dbReference>
<dbReference type="WBParaSite" id="L893_g21842.t1">
    <property type="protein sequence ID" value="L893_g21842.t1"/>
    <property type="gene ID" value="L893_g21842"/>
</dbReference>
<feature type="domain" description="TIL" evidence="4">
    <location>
        <begin position="194"/>
        <end position="245"/>
    </location>
</feature>
<organism evidence="5 6">
    <name type="scientific">Steinernema glaseri</name>
    <dbReference type="NCBI Taxonomy" id="37863"/>
    <lineage>
        <taxon>Eukaryota</taxon>
        <taxon>Metazoa</taxon>
        <taxon>Ecdysozoa</taxon>
        <taxon>Nematoda</taxon>
        <taxon>Chromadorea</taxon>
        <taxon>Rhabditida</taxon>
        <taxon>Tylenchina</taxon>
        <taxon>Panagrolaimomorpha</taxon>
        <taxon>Strongyloidoidea</taxon>
        <taxon>Steinernematidae</taxon>
        <taxon>Steinernema</taxon>
    </lineage>
</organism>
<reference evidence="6" key="1">
    <citation type="submission" date="2016-11" db="UniProtKB">
        <authorList>
            <consortium name="WormBaseParasite"/>
        </authorList>
    </citation>
    <scope>IDENTIFICATION</scope>
</reference>
<evidence type="ECO:0000256" key="2">
    <source>
        <dbReference type="ARBA" id="ARBA00022900"/>
    </source>
</evidence>
<evidence type="ECO:0000313" key="6">
    <source>
        <dbReference type="WBParaSite" id="L893_g21842.t1"/>
    </source>
</evidence>
<keyword evidence="3" id="KW-1015">Disulfide bond</keyword>
<proteinExistence type="predicted"/>
<evidence type="ECO:0000256" key="3">
    <source>
        <dbReference type="ARBA" id="ARBA00023157"/>
    </source>
</evidence>
<dbReference type="SUPFAM" id="SSF57567">
    <property type="entry name" value="Serine protease inhibitors"/>
    <property type="match status" value="3"/>
</dbReference>
<name>A0A1I7Z116_9BILA</name>
<dbReference type="InterPro" id="IPR002919">
    <property type="entry name" value="TIL_dom"/>
</dbReference>
<evidence type="ECO:0000313" key="5">
    <source>
        <dbReference type="Proteomes" id="UP000095287"/>
    </source>
</evidence>
<dbReference type="GO" id="GO:0004867">
    <property type="term" value="F:serine-type endopeptidase inhibitor activity"/>
    <property type="evidence" value="ECO:0007669"/>
    <property type="project" value="UniProtKB-KW"/>
</dbReference>
<accession>A0A1I7Z116</accession>
<sequence length="290" mass="31087">MINKSCAPSNATTKEERAWAQMLRMLSLEQVIERKITDNCSSIKGTLGVLRASTVDSATLLLLFGAALILSTSAAPSPKCGTGEVHTDCGTPDGTCAVPYPTDTDTCGPPKCRCRYGDVRALNGTCIPVSSCPTPSCPEHEEWRFCGGCERSCDKPVPECRFDCQPPKCQCVEGYFRNPEGKCVPVDKCPNPVCPEGQFWTDCGSCDHTCDNPYPICFAVCNVGCSCLGGYVRLDSGKCVPAQQCLYENNPCLTAKCKANQTCVSTPSDCGQWGCPLKAVCIENGCLLIL</sequence>
<dbReference type="Proteomes" id="UP000095287">
    <property type="component" value="Unplaced"/>
</dbReference>
<keyword evidence="5" id="KW-1185">Reference proteome</keyword>
<protein>
    <submittedName>
        <fullName evidence="6">TIL domain-containing protein</fullName>
    </submittedName>
</protein>
<dbReference type="PANTHER" id="PTHR23259:SF82">
    <property type="entry name" value="SERINE PROTEASE INHIBITOR 1 PROTEIN"/>
    <property type="match status" value="1"/>
</dbReference>
<keyword evidence="1" id="KW-0646">Protease inhibitor</keyword>
<dbReference type="InterPro" id="IPR051368">
    <property type="entry name" value="SerProtInhib-TIL_Domain"/>
</dbReference>
<dbReference type="CDD" id="cd19941">
    <property type="entry name" value="TIL"/>
    <property type="match status" value="2"/>
</dbReference>
<dbReference type="Gene3D" id="2.10.25.10">
    <property type="entry name" value="Laminin"/>
    <property type="match status" value="3"/>
</dbReference>
<keyword evidence="2" id="KW-0722">Serine protease inhibitor</keyword>
<dbReference type="Pfam" id="PF01826">
    <property type="entry name" value="TIL"/>
    <property type="match status" value="2"/>
</dbReference>
<dbReference type="PANTHER" id="PTHR23259">
    <property type="entry name" value="RIDDLE"/>
    <property type="match status" value="1"/>
</dbReference>